<reference evidence="1" key="1">
    <citation type="submission" date="2020-11" db="EMBL/GenBank/DDBJ databases">
        <authorList>
            <person name="Tran Van P."/>
        </authorList>
    </citation>
    <scope>NUCLEOTIDE SEQUENCE</scope>
</reference>
<proteinExistence type="predicted"/>
<accession>A0A7R8VI24</accession>
<name>A0A7R8VI24_TIMDO</name>
<sequence length="416" mass="45979">MADGFQTKCFATLCTCHPFAVMSLPERCPSLSSASIKPILWDDGWEGERRGVASQPTKVSFRANKKRRITETVDGASYQTGLAEKSYESCVRVAMYRLCGKKGGVSGRLALARVNDLGGMRLKVYSVRPSVDRSRRVHGTRTKSLPTFHFDKISLSNRLGQKVAVYIWTEESISDVWGSVGGSLRVPSVRFGSSLALVTERSVTLVLDSSVVDGEVGSPLAHHRDQVVLEGRDLTSRTRTPEGAGRRISKGAVAARWTLLPTGAEFHRAEYTFGGEKAIPKCIMELIEPSAPITYSTSSTTSSSAQDGGKGEVRTWLDGLNSPLIQDEGDKKLLKLRFDVSQYSPEEIIVKTVDNKLLVRDNSTGRLIVAVCPYPVIRPLHRRERERGLTWADRPRDWAPVRYQMVSNIDHSPTIT</sequence>
<evidence type="ECO:0000313" key="1">
    <source>
        <dbReference type="EMBL" id="CAD7197279.1"/>
    </source>
</evidence>
<gene>
    <name evidence="1" type="ORF">TDIB3V08_LOCUS3589</name>
</gene>
<dbReference type="AlphaFoldDB" id="A0A7R8VI24"/>
<protein>
    <submittedName>
        <fullName evidence="1">Uncharacterized protein</fullName>
    </submittedName>
</protein>
<dbReference type="EMBL" id="OA565564">
    <property type="protein sequence ID" value="CAD7197279.1"/>
    <property type="molecule type" value="Genomic_DNA"/>
</dbReference>
<organism evidence="1">
    <name type="scientific">Timema douglasi</name>
    <name type="common">Walking stick</name>
    <dbReference type="NCBI Taxonomy" id="61478"/>
    <lineage>
        <taxon>Eukaryota</taxon>
        <taxon>Metazoa</taxon>
        <taxon>Ecdysozoa</taxon>
        <taxon>Arthropoda</taxon>
        <taxon>Hexapoda</taxon>
        <taxon>Insecta</taxon>
        <taxon>Pterygota</taxon>
        <taxon>Neoptera</taxon>
        <taxon>Polyneoptera</taxon>
        <taxon>Phasmatodea</taxon>
        <taxon>Timematodea</taxon>
        <taxon>Timematoidea</taxon>
        <taxon>Timematidae</taxon>
        <taxon>Timema</taxon>
    </lineage>
</organism>